<dbReference type="Pfam" id="PF13673">
    <property type="entry name" value="Acetyltransf_10"/>
    <property type="match status" value="1"/>
</dbReference>
<dbReference type="PANTHER" id="PTHR13355:SF11">
    <property type="entry name" value="GLUCOSAMINE 6-PHOSPHATE N-ACETYLTRANSFERASE"/>
    <property type="match status" value="1"/>
</dbReference>
<dbReference type="PANTHER" id="PTHR13355">
    <property type="entry name" value="GLUCOSAMINE 6-PHOSPHATE N-ACETYLTRANSFERASE"/>
    <property type="match status" value="1"/>
</dbReference>
<sequence>MEWMVKTFDELTTGELYSILQERVDVFVVEQKCIYRELDGFDQASYHLYASNQNEIIAYARILFPGTAYKELSVGRVLVKEPYRGNGLATELVTRALDFIRTELKEKVVKLQAQEYLLPFYASFGFTAVSEVYLDEGIPHADMILEVK</sequence>
<dbReference type="InterPro" id="IPR016181">
    <property type="entry name" value="Acyl_CoA_acyltransferase"/>
</dbReference>
<dbReference type="GO" id="GO:0004343">
    <property type="term" value="F:glucosamine 6-phosphate N-acetyltransferase activity"/>
    <property type="evidence" value="ECO:0007669"/>
    <property type="project" value="TreeGrafter"/>
</dbReference>
<comment type="caution">
    <text evidence="2">The sequence shown here is derived from an EMBL/GenBank/DDBJ whole genome shotgun (WGS) entry which is preliminary data.</text>
</comment>
<dbReference type="InterPro" id="IPR000182">
    <property type="entry name" value="GNAT_dom"/>
</dbReference>
<organism evidence="2 3">
    <name type="scientific">Siminovitchia acidinfaciens</name>
    <dbReference type="NCBI Taxonomy" id="2321395"/>
    <lineage>
        <taxon>Bacteria</taxon>
        <taxon>Bacillati</taxon>
        <taxon>Bacillota</taxon>
        <taxon>Bacilli</taxon>
        <taxon>Bacillales</taxon>
        <taxon>Bacillaceae</taxon>
        <taxon>Siminovitchia</taxon>
    </lineage>
</organism>
<dbReference type="AlphaFoldDB" id="A0A429Y848"/>
<proteinExistence type="predicted"/>
<dbReference type="OrthoDB" id="9796171at2"/>
<dbReference type="SUPFAM" id="SSF55729">
    <property type="entry name" value="Acyl-CoA N-acyltransferases (Nat)"/>
    <property type="match status" value="1"/>
</dbReference>
<dbReference type="RefSeq" id="WP_126047766.1">
    <property type="nucleotide sequence ID" value="NZ_QYTV02000001.1"/>
</dbReference>
<dbReference type="PROSITE" id="PS51186">
    <property type="entry name" value="GNAT"/>
    <property type="match status" value="1"/>
</dbReference>
<dbReference type="Proteomes" id="UP000287156">
    <property type="component" value="Unassembled WGS sequence"/>
</dbReference>
<dbReference type="CDD" id="cd04301">
    <property type="entry name" value="NAT_SF"/>
    <property type="match status" value="1"/>
</dbReference>
<keyword evidence="3" id="KW-1185">Reference proteome</keyword>
<name>A0A429Y848_9BACI</name>
<gene>
    <name evidence="2" type="ORF">D4T97_003795</name>
</gene>
<dbReference type="InterPro" id="IPR039143">
    <property type="entry name" value="GNPNAT1-like"/>
</dbReference>
<evidence type="ECO:0000259" key="1">
    <source>
        <dbReference type="PROSITE" id="PS51186"/>
    </source>
</evidence>
<dbReference type="Gene3D" id="3.40.630.30">
    <property type="match status" value="1"/>
</dbReference>
<feature type="domain" description="N-acetyltransferase" evidence="1">
    <location>
        <begin position="6"/>
        <end position="148"/>
    </location>
</feature>
<protein>
    <submittedName>
        <fullName evidence="2">GNAT family N-acetyltransferase</fullName>
    </submittedName>
</protein>
<evidence type="ECO:0000313" key="2">
    <source>
        <dbReference type="EMBL" id="RST77605.1"/>
    </source>
</evidence>
<dbReference type="EMBL" id="QYTV02000001">
    <property type="protein sequence ID" value="RST77605.1"/>
    <property type="molecule type" value="Genomic_DNA"/>
</dbReference>
<accession>A0A429Y848</accession>
<evidence type="ECO:0000313" key="3">
    <source>
        <dbReference type="Proteomes" id="UP000287156"/>
    </source>
</evidence>
<reference evidence="2" key="1">
    <citation type="submission" date="2018-12" db="EMBL/GenBank/DDBJ databases">
        <authorList>
            <person name="Sun L."/>
            <person name="Chen Z."/>
        </authorList>
    </citation>
    <scope>NUCLEOTIDE SEQUENCE [LARGE SCALE GENOMIC DNA]</scope>
    <source>
        <strain evidence="2">3-2-2</strain>
    </source>
</reference>